<organism evidence="3 5">
    <name type="scientific">Rotaria magnacalcarata</name>
    <dbReference type="NCBI Taxonomy" id="392030"/>
    <lineage>
        <taxon>Eukaryota</taxon>
        <taxon>Metazoa</taxon>
        <taxon>Spiralia</taxon>
        <taxon>Gnathifera</taxon>
        <taxon>Rotifera</taxon>
        <taxon>Eurotatoria</taxon>
        <taxon>Bdelloidea</taxon>
        <taxon>Philodinida</taxon>
        <taxon>Philodinidae</taxon>
        <taxon>Rotaria</taxon>
    </lineage>
</organism>
<evidence type="ECO:0000313" key="3">
    <source>
        <dbReference type="EMBL" id="CAF1339090.1"/>
    </source>
</evidence>
<evidence type="ECO:0000313" key="5">
    <source>
        <dbReference type="Proteomes" id="UP000663855"/>
    </source>
</evidence>
<gene>
    <name evidence="4" type="ORF">BYL167_LOCUS18832</name>
    <name evidence="3" type="ORF">CJN711_LOCUS18827</name>
</gene>
<evidence type="ECO:0000259" key="2">
    <source>
        <dbReference type="Pfam" id="PF05699"/>
    </source>
</evidence>
<name>A0A815GIR4_9BILA</name>
<dbReference type="PANTHER" id="PTHR37162">
    <property type="entry name" value="HAT FAMILY DIMERISATION DOMAINCONTAINING PROTEIN-RELATED"/>
    <property type="match status" value="1"/>
</dbReference>
<dbReference type="EMBL" id="CAJOBH010007827">
    <property type="protein sequence ID" value="CAF4095372.1"/>
    <property type="molecule type" value="Genomic_DNA"/>
</dbReference>
<dbReference type="Pfam" id="PF05699">
    <property type="entry name" value="Dimer_Tnp_hAT"/>
    <property type="match status" value="1"/>
</dbReference>
<dbReference type="InterPro" id="IPR008906">
    <property type="entry name" value="HATC_C_dom"/>
</dbReference>
<reference evidence="3" key="1">
    <citation type="submission" date="2021-02" db="EMBL/GenBank/DDBJ databases">
        <authorList>
            <person name="Nowell W R."/>
        </authorList>
    </citation>
    <scope>NUCLEOTIDE SEQUENCE</scope>
</reference>
<dbReference type="AlphaFoldDB" id="A0A815GIR4"/>
<dbReference type="Proteomes" id="UP000663855">
    <property type="component" value="Unassembled WGS sequence"/>
</dbReference>
<dbReference type="SUPFAM" id="SSF53098">
    <property type="entry name" value="Ribonuclease H-like"/>
    <property type="match status" value="1"/>
</dbReference>
<evidence type="ECO:0000256" key="1">
    <source>
        <dbReference type="SAM" id="MobiDB-lite"/>
    </source>
</evidence>
<dbReference type="EMBL" id="CAJNOV010008821">
    <property type="protein sequence ID" value="CAF1339090.1"/>
    <property type="molecule type" value="Genomic_DNA"/>
</dbReference>
<dbReference type="Proteomes" id="UP000681967">
    <property type="component" value="Unassembled WGS sequence"/>
</dbReference>
<dbReference type="InterPro" id="IPR012337">
    <property type="entry name" value="RNaseH-like_sf"/>
</dbReference>
<comment type="caution">
    <text evidence="3">The sequence shown here is derived from an EMBL/GenBank/DDBJ whole genome shotgun (WGS) entry which is preliminary data.</text>
</comment>
<sequence length="810" mass="93631">MPHHTKFSHNWLNRTDTEGRNVNTWLKQGDSISTFKCTLCKTCDLDCSNQGWAAIVQHMKTKLHLENMPSLKNNSIISIESLKQPTSSTDGVISIPQLKLGNTKRPITFDFQEQVTKAEAVWALTVAQRGYSFNSRDEIGDVFRHMFPDSKIAQEFSMQSRKTSYVLSHGLGSYFHQELVKCLKRSVKFVLCFDEQTNNQDRHATAAILKTAIIDSLKADGLELNQLLMLGRDSPFINLSLENMIDNEMKKIGSGLLKLGGCHLHVAHNGFKAGLFSSDWNIQNKCIDIYSWFKQSPARKQDLIDTIDDYNCVMEKTMLYFANTRWVLLGKVITRVFILWEPLHEYFLVYLPVNQKVQVQNNDRYERIKETLTSYVIKIRLQFVLFLCENIFDRFLTLFQQEAPLIHVLHSELSSLYRLVLLQFLKTDYAGDKVGGCLLDLDFKLNEKQLNNKHIRIGEETRKLLNHLTQQEREKVFEDVKKIYHTTAEYLKKNLPLKNSFLSDVQILHPSYRSVEYSDEIVRIARAVPGLLSEREIDYSRDEWLIYSLDNNIDEKWYIKEKKKDCSGTELIIYHRIDYYWNKVLNITTANGFAKYPTLSKLIKNILIIPHGNADVERGFSINENLVPENRSKLSCLSINGLRSTYDGVKFIGNGSSHKVPINREIIKSIKMSYSLYKKDIQSKKKVSENSEKENIERQQAVEMCKQALQEEDELLLKQKTLQSELHEATSIIADASARLQLAIKQKDNLEIHRSTILIDGGNTKSKAVNEQLSKVTENLIQIQRKRKNNFGQQQQKRQKTLTEESIILN</sequence>
<feature type="region of interest" description="Disordered" evidence="1">
    <location>
        <begin position="787"/>
        <end position="810"/>
    </location>
</feature>
<accession>A0A815GIR4</accession>
<protein>
    <recommendedName>
        <fullName evidence="2">HAT C-terminal dimerisation domain-containing protein</fullName>
    </recommendedName>
</protein>
<feature type="domain" description="HAT C-terminal dimerisation" evidence="2">
    <location>
        <begin position="594"/>
        <end position="640"/>
    </location>
</feature>
<proteinExistence type="predicted"/>
<evidence type="ECO:0000313" key="4">
    <source>
        <dbReference type="EMBL" id="CAF4095372.1"/>
    </source>
</evidence>
<dbReference type="GO" id="GO:0046983">
    <property type="term" value="F:protein dimerization activity"/>
    <property type="evidence" value="ECO:0007669"/>
    <property type="project" value="InterPro"/>
</dbReference>
<dbReference type="PANTHER" id="PTHR37162:SF11">
    <property type="match status" value="1"/>
</dbReference>